<keyword evidence="2" id="KW-1185">Reference proteome</keyword>
<comment type="caution">
    <text evidence="1">The sequence shown here is derived from an EMBL/GenBank/DDBJ whole genome shotgun (WGS) entry which is preliminary data.</text>
</comment>
<organism evidence="1 2">
    <name type="scientific">Meganyctiphanes norvegica</name>
    <name type="common">Northern krill</name>
    <name type="synonym">Thysanopoda norvegica</name>
    <dbReference type="NCBI Taxonomy" id="48144"/>
    <lineage>
        <taxon>Eukaryota</taxon>
        <taxon>Metazoa</taxon>
        <taxon>Ecdysozoa</taxon>
        <taxon>Arthropoda</taxon>
        <taxon>Crustacea</taxon>
        <taxon>Multicrustacea</taxon>
        <taxon>Malacostraca</taxon>
        <taxon>Eumalacostraca</taxon>
        <taxon>Eucarida</taxon>
        <taxon>Euphausiacea</taxon>
        <taxon>Euphausiidae</taxon>
        <taxon>Meganyctiphanes</taxon>
    </lineage>
</organism>
<evidence type="ECO:0000313" key="1">
    <source>
        <dbReference type="EMBL" id="CAL4084797.1"/>
    </source>
</evidence>
<dbReference type="Proteomes" id="UP001497623">
    <property type="component" value="Unassembled WGS sequence"/>
</dbReference>
<sequence>MITPVEFGHNLLYVVQGSVSKGIIGDRSFSAVIRICRRWFFAAMCEINMAFWWYNMMYVGVYVGSHRCAVLKGSVPVQVLWCVVGVRLRPPVRLCLAVMVAAYTA</sequence>
<name>A0AAV2QG13_MEGNR</name>
<evidence type="ECO:0000313" key="2">
    <source>
        <dbReference type="Proteomes" id="UP001497623"/>
    </source>
</evidence>
<proteinExistence type="predicted"/>
<protein>
    <submittedName>
        <fullName evidence="1">Uncharacterized protein</fullName>
    </submittedName>
</protein>
<reference evidence="1 2" key="1">
    <citation type="submission" date="2024-05" db="EMBL/GenBank/DDBJ databases">
        <authorList>
            <person name="Wallberg A."/>
        </authorList>
    </citation>
    <scope>NUCLEOTIDE SEQUENCE [LARGE SCALE GENOMIC DNA]</scope>
</reference>
<dbReference type="EMBL" id="CAXKWB010006885">
    <property type="protein sequence ID" value="CAL4084797.1"/>
    <property type="molecule type" value="Genomic_DNA"/>
</dbReference>
<accession>A0AAV2QG13</accession>
<gene>
    <name evidence="1" type="ORF">MNOR_LOCUS12519</name>
</gene>
<dbReference type="AlphaFoldDB" id="A0AAV2QG13"/>